<comment type="caution">
    <text evidence="2">The sequence shown here is derived from an EMBL/GenBank/DDBJ whole genome shotgun (WGS) entry which is preliminary data.</text>
</comment>
<keyword evidence="1" id="KW-0812">Transmembrane</keyword>
<dbReference type="Proteomes" id="UP000663845">
    <property type="component" value="Unassembled WGS sequence"/>
</dbReference>
<evidence type="ECO:0000313" key="3">
    <source>
        <dbReference type="EMBL" id="CAF3570740.1"/>
    </source>
</evidence>
<feature type="transmembrane region" description="Helical" evidence="1">
    <location>
        <begin position="299"/>
        <end position="321"/>
    </location>
</feature>
<proteinExistence type="predicted"/>
<evidence type="ECO:0000313" key="2">
    <source>
        <dbReference type="EMBL" id="CAF0936557.1"/>
    </source>
</evidence>
<name>A0A814C8C5_9BILA</name>
<keyword evidence="1" id="KW-1133">Transmembrane helix</keyword>
<dbReference type="AlphaFoldDB" id="A0A814C8C5"/>
<feature type="transmembrane region" description="Helical" evidence="1">
    <location>
        <begin position="392"/>
        <end position="415"/>
    </location>
</feature>
<reference evidence="2" key="1">
    <citation type="submission" date="2021-02" db="EMBL/GenBank/DDBJ databases">
        <authorList>
            <person name="Nowell W R."/>
        </authorList>
    </citation>
    <scope>NUCLEOTIDE SEQUENCE</scope>
</reference>
<sequence>MTSTTATYLVQIASVPGHQVGQRAFEQSRYLHDLLINTLINDDNHESNKQQIKALTKLIPDHEIVLRSGFSQTAQWGLEPNMFVEIHGNEKQARIISALFGHAFCQDGIGIGGEVEGQNHSVLIINNDWKNEKERVNLVSIILQKYPNLSAQLDINGQLAFHDYSMSSSSSAFTGIISLIKSLNDNCSIEEKQMKSELVDRTEYDNLLMLLESSNARRALNILKHAHARFFSGYACGSLTLPTFSIRRRRQNRREQNRDKLDKYNRHSISPPHLCSLILTARRPYGENANHQCSAAPDLPLLMAIGGIFALFFLGIAYRFLKMLTSVNNQQSAKNGIMRKLLVGFVSFIFGVITFIFFILIQIRVYQAYSNNIQYDTQSTSNFCYSTIMRGALILIVLTYISIFLFIGIFILAFINAHRKRQEKCDKQFEMKTIPENTRF</sequence>
<dbReference type="EMBL" id="CAJNOG010000097">
    <property type="protein sequence ID" value="CAF0936557.1"/>
    <property type="molecule type" value="Genomic_DNA"/>
</dbReference>
<organism evidence="2 4">
    <name type="scientific">Adineta steineri</name>
    <dbReference type="NCBI Taxonomy" id="433720"/>
    <lineage>
        <taxon>Eukaryota</taxon>
        <taxon>Metazoa</taxon>
        <taxon>Spiralia</taxon>
        <taxon>Gnathifera</taxon>
        <taxon>Rotifera</taxon>
        <taxon>Eurotatoria</taxon>
        <taxon>Bdelloidea</taxon>
        <taxon>Adinetida</taxon>
        <taxon>Adinetidae</taxon>
        <taxon>Adineta</taxon>
    </lineage>
</organism>
<dbReference type="Proteomes" id="UP000663844">
    <property type="component" value="Unassembled WGS sequence"/>
</dbReference>
<accession>A0A814C8C5</accession>
<evidence type="ECO:0000256" key="1">
    <source>
        <dbReference type="SAM" id="Phobius"/>
    </source>
</evidence>
<gene>
    <name evidence="2" type="ORF">JYZ213_LOCUS12480</name>
    <name evidence="3" type="ORF">OXD698_LOCUS4894</name>
</gene>
<protein>
    <submittedName>
        <fullName evidence="2">Uncharacterized protein</fullName>
    </submittedName>
</protein>
<keyword evidence="1" id="KW-0472">Membrane</keyword>
<evidence type="ECO:0000313" key="4">
    <source>
        <dbReference type="Proteomes" id="UP000663845"/>
    </source>
</evidence>
<feature type="transmembrane region" description="Helical" evidence="1">
    <location>
        <begin position="341"/>
        <end position="363"/>
    </location>
</feature>
<dbReference type="EMBL" id="CAJOAZ010000192">
    <property type="protein sequence ID" value="CAF3570740.1"/>
    <property type="molecule type" value="Genomic_DNA"/>
</dbReference>